<keyword evidence="1" id="KW-0812">Transmembrane</keyword>
<feature type="transmembrane region" description="Helical" evidence="1">
    <location>
        <begin position="37"/>
        <end position="61"/>
    </location>
</feature>
<dbReference type="InterPro" id="IPR021517">
    <property type="entry name" value="DUF3180"/>
</dbReference>
<dbReference type="AlphaFoldDB" id="A0A543I5Z0"/>
<protein>
    <submittedName>
        <fullName evidence="2">Uncharacterized protein DUF3180</fullName>
    </submittedName>
</protein>
<keyword evidence="1" id="KW-0472">Membrane</keyword>
<sequence length="159" mass="15833">MSARRTSAGAITLCVLIGGGAAFLVEVGLSANNQPMIIPPLSLPLTLVLIAAVIVGLAIPVRRSITGASSTPVNPFAAVRLVAAAQASTLAGALFTGVGLGILGYMMTRTLAPPVESWVLVSAAALGGILLVIAGLVVEHFCTLPPPEDGSADAADQPA</sequence>
<feature type="transmembrane region" description="Helical" evidence="1">
    <location>
        <begin position="81"/>
        <end position="106"/>
    </location>
</feature>
<feature type="transmembrane region" description="Helical" evidence="1">
    <location>
        <begin position="118"/>
        <end position="138"/>
    </location>
</feature>
<evidence type="ECO:0000313" key="3">
    <source>
        <dbReference type="Proteomes" id="UP000318331"/>
    </source>
</evidence>
<dbReference type="RefSeq" id="WP_170205998.1">
    <property type="nucleotide sequence ID" value="NZ_BAAAYS010000030.1"/>
</dbReference>
<dbReference type="Pfam" id="PF11377">
    <property type="entry name" value="DUF3180"/>
    <property type="match status" value="1"/>
</dbReference>
<name>A0A543I5Z0_9MICO</name>
<dbReference type="EMBL" id="VFPN01000001">
    <property type="protein sequence ID" value="TQM65880.1"/>
    <property type="molecule type" value="Genomic_DNA"/>
</dbReference>
<gene>
    <name evidence="2" type="ORF">FB466_0697</name>
</gene>
<accession>A0A543I5Z0</accession>
<evidence type="ECO:0000313" key="2">
    <source>
        <dbReference type="EMBL" id="TQM65880.1"/>
    </source>
</evidence>
<reference evidence="2 3" key="1">
    <citation type="submission" date="2019-06" db="EMBL/GenBank/DDBJ databases">
        <title>Sequencing the genomes of 1000 actinobacteria strains.</title>
        <authorList>
            <person name="Klenk H.-P."/>
        </authorList>
    </citation>
    <scope>NUCLEOTIDE SEQUENCE [LARGE SCALE GENOMIC DNA]</scope>
    <source>
        <strain evidence="2 3">DSM 18031</strain>
    </source>
</reference>
<dbReference type="Proteomes" id="UP000318331">
    <property type="component" value="Unassembled WGS sequence"/>
</dbReference>
<proteinExistence type="predicted"/>
<keyword evidence="1" id="KW-1133">Transmembrane helix</keyword>
<organism evidence="2 3">
    <name type="scientific">Klugiella xanthotipulae</name>
    <dbReference type="NCBI Taxonomy" id="244735"/>
    <lineage>
        <taxon>Bacteria</taxon>
        <taxon>Bacillati</taxon>
        <taxon>Actinomycetota</taxon>
        <taxon>Actinomycetes</taxon>
        <taxon>Micrococcales</taxon>
        <taxon>Microbacteriaceae</taxon>
        <taxon>Klugiella</taxon>
    </lineage>
</organism>
<comment type="caution">
    <text evidence="2">The sequence shown here is derived from an EMBL/GenBank/DDBJ whole genome shotgun (WGS) entry which is preliminary data.</text>
</comment>
<evidence type="ECO:0000256" key="1">
    <source>
        <dbReference type="SAM" id="Phobius"/>
    </source>
</evidence>
<keyword evidence="3" id="KW-1185">Reference proteome</keyword>